<dbReference type="Pfam" id="PF02472">
    <property type="entry name" value="ExbD"/>
    <property type="match status" value="1"/>
</dbReference>
<comment type="subcellular location">
    <subcellularLocation>
        <location evidence="1">Cell membrane</location>
        <topology evidence="1">Single-pass membrane protein</topology>
    </subcellularLocation>
    <subcellularLocation>
        <location evidence="7">Cell membrane</location>
        <topology evidence="7">Single-pass type II membrane protein</topology>
    </subcellularLocation>
</comment>
<keyword evidence="7" id="KW-0653">Protein transport</keyword>
<evidence type="ECO:0000256" key="4">
    <source>
        <dbReference type="ARBA" id="ARBA00022692"/>
    </source>
</evidence>
<dbReference type="PANTHER" id="PTHR30558:SF3">
    <property type="entry name" value="BIOPOLYMER TRANSPORT PROTEIN EXBD-RELATED"/>
    <property type="match status" value="1"/>
</dbReference>
<proteinExistence type="inferred from homology"/>
<evidence type="ECO:0000256" key="5">
    <source>
        <dbReference type="ARBA" id="ARBA00022989"/>
    </source>
</evidence>
<evidence type="ECO:0000256" key="2">
    <source>
        <dbReference type="ARBA" id="ARBA00005811"/>
    </source>
</evidence>
<organism evidence="8 9">
    <name type="scientific">Blastopirellula marina</name>
    <dbReference type="NCBI Taxonomy" id="124"/>
    <lineage>
        <taxon>Bacteria</taxon>
        <taxon>Pseudomonadati</taxon>
        <taxon>Planctomycetota</taxon>
        <taxon>Planctomycetia</taxon>
        <taxon>Pirellulales</taxon>
        <taxon>Pirellulaceae</taxon>
        <taxon>Blastopirellula</taxon>
    </lineage>
</organism>
<evidence type="ECO:0000313" key="8">
    <source>
        <dbReference type="EMBL" id="PQO31240.1"/>
    </source>
</evidence>
<keyword evidence="3" id="KW-1003">Cell membrane</keyword>
<dbReference type="OrthoDB" id="287326at2"/>
<name>A0A2S8FGL8_9BACT</name>
<evidence type="ECO:0000256" key="3">
    <source>
        <dbReference type="ARBA" id="ARBA00022475"/>
    </source>
</evidence>
<gene>
    <name evidence="8" type="ORF">C5Y96_12915</name>
</gene>
<keyword evidence="5" id="KW-1133">Transmembrane helix</keyword>
<dbReference type="EMBL" id="PUIA01000037">
    <property type="protein sequence ID" value="PQO31240.1"/>
    <property type="molecule type" value="Genomic_DNA"/>
</dbReference>
<dbReference type="RefSeq" id="WP_105353880.1">
    <property type="nucleotide sequence ID" value="NZ_PUIA01000037.1"/>
</dbReference>
<dbReference type="PANTHER" id="PTHR30558">
    <property type="entry name" value="EXBD MEMBRANE COMPONENT OF PMF-DRIVEN MACROMOLECULE IMPORT SYSTEM"/>
    <property type="match status" value="1"/>
</dbReference>
<evidence type="ECO:0000313" key="9">
    <source>
        <dbReference type="Proteomes" id="UP000240009"/>
    </source>
</evidence>
<comment type="caution">
    <text evidence="8">The sequence shown here is derived from an EMBL/GenBank/DDBJ whole genome shotgun (WGS) entry which is preliminary data.</text>
</comment>
<comment type="similarity">
    <text evidence="2 7">Belongs to the ExbD/TolR family.</text>
</comment>
<evidence type="ECO:0000256" key="6">
    <source>
        <dbReference type="ARBA" id="ARBA00023136"/>
    </source>
</evidence>
<dbReference type="InterPro" id="IPR003400">
    <property type="entry name" value="ExbD"/>
</dbReference>
<dbReference type="Proteomes" id="UP000240009">
    <property type="component" value="Unassembled WGS sequence"/>
</dbReference>
<dbReference type="GO" id="GO:0005886">
    <property type="term" value="C:plasma membrane"/>
    <property type="evidence" value="ECO:0007669"/>
    <property type="project" value="UniProtKB-SubCell"/>
</dbReference>
<protein>
    <submittedName>
        <fullName evidence="8">Biopolymer transporter ExbD</fullName>
    </submittedName>
</protein>
<keyword evidence="6" id="KW-0472">Membrane</keyword>
<keyword evidence="4 7" id="KW-0812">Transmembrane</keyword>
<sequence>MRVPSNLKPGQAEFNMTPMIDVVFLLIIFFLVSSHLAKQEAQMPLPLPTAKSGQEIIDDQQPRVVVNIEADGSLILAGRRVPPEQLKERLAAERARSGDSIELRIRCDRQTPYANVKPVMLAATEAGIWSIAFSVIRPEDAR</sequence>
<reference evidence="8 9" key="1">
    <citation type="submission" date="2018-02" db="EMBL/GenBank/DDBJ databases">
        <title>Comparative genomes isolates from brazilian mangrove.</title>
        <authorList>
            <person name="Araujo J.E."/>
            <person name="Taketani R.G."/>
            <person name="Silva M.C.P."/>
            <person name="Loureco M.V."/>
            <person name="Andreote F.D."/>
        </authorList>
    </citation>
    <scope>NUCLEOTIDE SEQUENCE [LARGE SCALE GENOMIC DNA]</scope>
    <source>
        <strain evidence="8 9">HEX-2 MGV</strain>
    </source>
</reference>
<dbReference type="GO" id="GO:0015031">
    <property type="term" value="P:protein transport"/>
    <property type="evidence" value="ECO:0007669"/>
    <property type="project" value="UniProtKB-KW"/>
</dbReference>
<keyword evidence="7" id="KW-0813">Transport</keyword>
<dbReference type="Gene3D" id="3.30.420.270">
    <property type="match status" value="1"/>
</dbReference>
<evidence type="ECO:0000256" key="1">
    <source>
        <dbReference type="ARBA" id="ARBA00004162"/>
    </source>
</evidence>
<accession>A0A2S8FGL8</accession>
<dbReference type="GO" id="GO:0022857">
    <property type="term" value="F:transmembrane transporter activity"/>
    <property type="evidence" value="ECO:0007669"/>
    <property type="project" value="InterPro"/>
</dbReference>
<evidence type="ECO:0000256" key="7">
    <source>
        <dbReference type="RuleBase" id="RU003879"/>
    </source>
</evidence>
<dbReference type="AlphaFoldDB" id="A0A2S8FGL8"/>